<gene>
    <name evidence="1" type="ORF">CHARACLAT_031332</name>
</gene>
<reference evidence="1 2" key="1">
    <citation type="submission" date="2021-06" db="EMBL/GenBank/DDBJ databases">
        <authorList>
            <person name="Palmer J.M."/>
        </authorList>
    </citation>
    <scope>NUCLEOTIDE SEQUENCE [LARGE SCALE GENOMIC DNA]</scope>
    <source>
        <strain evidence="1 2">CL_MEX2019</strain>
        <tissue evidence="1">Muscle</tissue>
    </source>
</reference>
<organism evidence="1 2">
    <name type="scientific">Characodon lateralis</name>
    <dbReference type="NCBI Taxonomy" id="208331"/>
    <lineage>
        <taxon>Eukaryota</taxon>
        <taxon>Metazoa</taxon>
        <taxon>Chordata</taxon>
        <taxon>Craniata</taxon>
        <taxon>Vertebrata</taxon>
        <taxon>Euteleostomi</taxon>
        <taxon>Actinopterygii</taxon>
        <taxon>Neopterygii</taxon>
        <taxon>Teleostei</taxon>
        <taxon>Neoteleostei</taxon>
        <taxon>Acanthomorphata</taxon>
        <taxon>Ovalentaria</taxon>
        <taxon>Atherinomorphae</taxon>
        <taxon>Cyprinodontiformes</taxon>
        <taxon>Goodeidae</taxon>
        <taxon>Characodon</taxon>
    </lineage>
</organism>
<dbReference type="EMBL" id="JAHUTJ010062399">
    <property type="protein sequence ID" value="MED6288939.1"/>
    <property type="molecule type" value="Genomic_DNA"/>
</dbReference>
<comment type="caution">
    <text evidence="1">The sequence shown here is derived from an EMBL/GenBank/DDBJ whole genome shotgun (WGS) entry which is preliminary data.</text>
</comment>
<evidence type="ECO:0000313" key="2">
    <source>
        <dbReference type="Proteomes" id="UP001352852"/>
    </source>
</evidence>
<evidence type="ECO:0000313" key="1">
    <source>
        <dbReference type="EMBL" id="MED6288939.1"/>
    </source>
</evidence>
<protein>
    <submittedName>
        <fullName evidence="1">Uncharacterized protein</fullName>
    </submittedName>
</protein>
<keyword evidence="2" id="KW-1185">Reference proteome</keyword>
<sequence>MNLLTFLYQTEFHLSNSGCVEKKSDSPVRFCLSRYAPPLRCPVRHAGDGNKSLFSAGFIILGDVRATTSVEPCMFNCAAQPVNSPQNGRPRHGGGEALTYTTSKKAKSLLYRVFLSTVATCMLSMKDCCKVNTSDCPLSLDPGGMNAASH</sequence>
<name>A0ABU7ES50_9TELE</name>
<accession>A0ABU7ES50</accession>
<proteinExistence type="predicted"/>
<dbReference type="Proteomes" id="UP001352852">
    <property type="component" value="Unassembled WGS sequence"/>
</dbReference>